<dbReference type="InterPro" id="IPR001360">
    <property type="entry name" value="Glyco_hydro_1"/>
</dbReference>
<dbReference type="InterPro" id="IPR017736">
    <property type="entry name" value="Glyco_hydro_1_beta-glucosidase"/>
</dbReference>
<evidence type="ECO:0000256" key="3">
    <source>
        <dbReference type="ARBA" id="ARBA00012744"/>
    </source>
</evidence>
<dbReference type="EMBL" id="BMNK01000006">
    <property type="protein sequence ID" value="GGP08658.1"/>
    <property type="molecule type" value="Genomic_DNA"/>
</dbReference>
<dbReference type="InterPro" id="IPR017853">
    <property type="entry name" value="GH"/>
</dbReference>
<comment type="similarity">
    <text evidence="2 12">Belongs to the glycosyl hydrolase 1 family.</text>
</comment>
<sequence>MTTQEERTRSQLRFPTGFSWGAATSAYQIEGAVTADGRGTSIWDTFTRTPGRVVGGEHADVTIDHYHRYRDDVRIMADLGLSAYRFSVSWPRIQPDGSGQINQKGLDFYKRLTDELLAHGIDPWLTLYHWDLPQTLEDAGGWPNRDTALRFADYAAVVHEALHDRVHTWSTVNEPWCAAFLGYASGEHAPGRREPENAIRAAHHLNLAHGLAVQAMDARRVGGCVNLYAITPAGSSEEDLDAARRIDGLQNRFFLDALLTGRYPQDVLDDLAMDLSFVEDGDLKTINAPIDLLLVNYYSRFTVSGAAGGGRASAAAAPVETASPWIGSEHVSFVNAGRPVTSMGWEIDESGLLEVLRRVARDYPPVALVISENGAAFDDVLEGERVHDAERRAYLEAHLRVCREAIDSGVPLEGYFAWSLMDNFEWAWGYGKRFGLVHVDYETQRRLLKDSALWYAEIIRQNRRHEPTDS</sequence>
<dbReference type="Pfam" id="PF00232">
    <property type="entry name" value="Glyco_hydro_1"/>
    <property type="match status" value="1"/>
</dbReference>
<dbReference type="GO" id="GO:0030245">
    <property type="term" value="P:cellulose catabolic process"/>
    <property type="evidence" value="ECO:0007669"/>
    <property type="project" value="UniProtKB-KW"/>
</dbReference>
<dbReference type="RefSeq" id="WP_189140262.1">
    <property type="nucleotide sequence ID" value="NZ_BMNK01000006.1"/>
</dbReference>
<evidence type="ECO:0000313" key="14">
    <source>
        <dbReference type="Proteomes" id="UP000660745"/>
    </source>
</evidence>
<reference evidence="13" key="1">
    <citation type="journal article" date="2014" name="Int. J. Syst. Evol. Microbiol.">
        <title>Complete genome sequence of Corynebacterium casei LMG S-19264T (=DSM 44701T), isolated from a smear-ripened cheese.</title>
        <authorList>
            <consortium name="US DOE Joint Genome Institute (JGI-PGF)"/>
            <person name="Walter F."/>
            <person name="Albersmeier A."/>
            <person name="Kalinowski J."/>
            <person name="Ruckert C."/>
        </authorList>
    </citation>
    <scope>NUCLEOTIDE SEQUENCE</scope>
    <source>
        <strain evidence="13">CGMCC 4.7430</strain>
    </source>
</reference>
<proteinExistence type="inferred from homology"/>
<feature type="active site" description="Proton donor" evidence="9">
    <location>
        <position position="174"/>
    </location>
</feature>
<evidence type="ECO:0000256" key="5">
    <source>
        <dbReference type="ARBA" id="ARBA00023001"/>
    </source>
</evidence>
<dbReference type="EC" id="3.2.1.21" evidence="3 12"/>
<dbReference type="Proteomes" id="UP000660745">
    <property type="component" value="Unassembled WGS sequence"/>
</dbReference>
<feature type="binding site" evidence="10">
    <location>
        <position position="129"/>
    </location>
    <ligand>
        <name>substrate</name>
    </ligand>
</feature>
<evidence type="ECO:0000256" key="11">
    <source>
        <dbReference type="PROSITE-ProRule" id="PRU10055"/>
    </source>
</evidence>
<keyword evidence="4 12" id="KW-0378">Hydrolase</keyword>
<feature type="binding site" evidence="10">
    <location>
        <position position="173"/>
    </location>
    <ligand>
        <name>substrate</name>
    </ligand>
</feature>
<dbReference type="Gene3D" id="3.20.20.80">
    <property type="entry name" value="Glycosidases"/>
    <property type="match status" value="1"/>
</dbReference>
<keyword evidence="6" id="KW-0119">Carbohydrate metabolism</keyword>
<comment type="caution">
    <text evidence="13">The sequence shown here is derived from an EMBL/GenBank/DDBJ whole genome shotgun (WGS) entry which is preliminary data.</text>
</comment>
<dbReference type="NCBIfam" id="TIGR03356">
    <property type="entry name" value="BGL"/>
    <property type="match status" value="1"/>
</dbReference>
<accession>A0A918E735</accession>
<dbReference type="PROSITE" id="PS00653">
    <property type="entry name" value="GLYCOSYL_HYDROL_F1_2"/>
    <property type="match status" value="1"/>
</dbReference>
<gene>
    <name evidence="13" type="ORF">GCM10012278_41260</name>
</gene>
<evidence type="ECO:0000256" key="9">
    <source>
        <dbReference type="PIRSR" id="PIRSR617736-1"/>
    </source>
</evidence>
<dbReference type="PROSITE" id="PS00572">
    <property type="entry name" value="GLYCOSYL_HYDROL_F1_1"/>
    <property type="match status" value="1"/>
</dbReference>
<feature type="binding site" evidence="10">
    <location>
        <begin position="425"/>
        <end position="426"/>
    </location>
    <ligand>
        <name>substrate</name>
    </ligand>
</feature>
<evidence type="ECO:0000256" key="1">
    <source>
        <dbReference type="ARBA" id="ARBA00000448"/>
    </source>
</evidence>
<protein>
    <recommendedName>
        <fullName evidence="3 12">Beta-glucosidase</fullName>
        <ecNumber evidence="3 12">3.2.1.21</ecNumber>
    </recommendedName>
</protein>
<keyword evidence="8" id="KW-0624">Polysaccharide degradation</keyword>
<keyword evidence="5" id="KW-0136">Cellulose degradation</keyword>
<evidence type="ECO:0000256" key="6">
    <source>
        <dbReference type="ARBA" id="ARBA00023277"/>
    </source>
</evidence>
<dbReference type="AlphaFoldDB" id="A0A918E735"/>
<evidence type="ECO:0000256" key="10">
    <source>
        <dbReference type="PIRSR" id="PIRSR617736-2"/>
    </source>
</evidence>
<evidence type="ECO:0000256" key="8">
    <source>
        <dbReference type="ARBA" id="ARBA00023326"/>
    </source>
</evidence>
<comment type="catalytic activity">
    <reaction evidence="1 12">
        <text>Hydrolysis of terminal, non-reducing beta-D-glucosyl residues with release of beta-D-glucose.</text>
        <dbReference type="EC" id="3.2.1.21"/>
    </reaction>
</comment>
<dbReference type="FunFam" id="3.20.20.80:FF:000004">
    <property type="entry name" value="Beta-glucosidase 6-phospho-beta-glucosidase"/>
    <property type="match status" value="1"/>
</dbReference>
<dbReference type="InterPro" id="IPR033132">
    <property type="entry name" value="GH_1_N_CS"/>
</dbReference>
<dbReference type="PANTHER" id="PTHR10353:SF36">
    <property type="entry name" value="LP05116P"/>
    <property type="match status" value="1"/>
</dbReference>
<feature type="binding site" evidence="10">
    <location>
        <position position="298"/>
    </location>
    <ligand>
        <name>substrate</name>
    </ligand>
</feature>
<reference evidence="13" key="2">
    <citation type="submission" date="2020-09" db="EMBL/GenBank/DDBJ databases">
        <authorList>
            <person name="Sun Q."/>
            <person name="Zhou Y."/>
        </authorList>
    </citation>
    <scope>NUCLEOTIDE SEQUENCE</scope>
    <source>
        <strain evidence="13">CGMCC 4.7430</strain>
    </source>
</reference>
<dbReference type="SUPFAM" id="SSF51445">
    <property type="entry name" value="(Trans)glycosidases"/>
    <property type="match status" value="1"/>
</dbReference>
<feature type="binding site" evidence="10">
    <location>
        <position position="418"/>
    </location>
    <ligand>
        <name>substrate</name>
    </ligand>
</feature>
<dbReference type="PANTHER" id="PTHR10353">
    <property type="entry name" value="GLYCOSYL HYDROLASE"/>
    <property type="match status" value="1"/>
</dbReference>
<dbReference type="GO" id="GO:0008422">
    <property type="term" value="F:beta-glucosidase activity"/>
    <property type="evidence" value="ECO:0007669"/>
    <property type="project" value="UniProtKB-EC"/>
</dbReference>
<evidence type="ECO:0000313" key="13">
    <source>
        <dbReference type="EMBL" id="GGP08658.1"/>
    </source>
</evidence>
<evidence type="ECO:0000256" key="4">
    <source>
        <dbReference type="ARBA" id="ARBA00022801"/>
    </source>
</evidence>
<dbReference type="PRINTS" id="PR00131">
    <property type="entry name" value="GLHYDRLASE1"/>
</dbReference>
<dbReference type="InterPro" id="IPR018120">
    <property type="entry name" value="Glyco_hydro_1_AS"/>
</dbReference>
<evidence type="ECO:0000256" key="7">
    <source>
        <dbReference type="ARBA" id="ARBA00023295"/>
    </source>
</evidence>
<feature type="active site" description="Nucleophile" evidence="9 11">
    <location>
        <position position="372"/>
    </location>
</feature>
<dbReference type="GO" id="GO:0005829">
    <property type="term" value="C:cytosol"/>
    <property type="evidence" value="ECO:0007669"/>
    <property type="project" value="TreeGrafter"/>
</dbReference>
<name>A0A918E735_9ACTN</name>
<feature type="binding site" evidence="10">
    <location>
        <position position="28"/>
    </location>
    <ligand>
        <name>substrate</name>
    </ligand>
</feature>
<evidence type="ECO:0000256" key="2">
    <source>
        <dbReference type="ARBA" id="ARBA00010838"/>
    </source>
</evidence>
<organism evidence="13 14">
    <name type="scientific">Nonomuraea glycinis</name>
    <dbReference type="NCBI Taxonomy" id="2047744"/>
    <lineage>
        <taxon>Bacteria</taxon>
        <taxon>Bacillati</taxon>
        <taxon>Actinomycetota</taxon>
        <taxon>Actinomycetes</taxon>
        <taxon>Streptosporangiales</taxon>
        <taxon>Streptosporangiaceae</taxon>
        <taxon>Nonomuraea</taxon>
    </lineage>
</organism>
<keyword evidence="14" id="KW-1185">Reference proteome</keyword>
<keyword evidence="7 12" id="KW-0326">Glycosidase</keyword>
<evidence type="ECO:0000256" key="12">
    <source>
        <dbReference type="RuleBase" id="RU361175"/>
    </source>
</evidence>